<dbReference type="InterPro" id="IPR001957">
    <property type="entry name" value="Chromosome_initiator_DnaA"/>
</dbReference>
<dbReference type="Gene3D" id="3.40.50.300">
    <property type="entry name" value="P-loop containing nucleotide triphosphate hydrolases"/>
    <property type="match status" value="1"/>
</dbReference>
<reference evidence="15 16" key="1">
    <citation type="submission" date="2010-08" db="EMBL/GenBank/DDBJ databases">
        <authorList>
            <person name="Weinstock G."/>
            <person name="Sodergren E."/>
            <person name="Clifton S."/>
            <person name="Fulton L."/>
            <person name="Fulton B."/>
            <person name="Courtney L."/>
            <person name="Fronick C."/>
            <person name="Harrison M."/>
            <person name="Strong C."/>
            <person name="Farmer C."/>
            <person name="Delahaunty K."/>
            <person name="Markovic C."/>
            <person name="Hall O."/>
            <person name="Minx P."/>
            <person name="Tomlinson C."/>
            <person name="Mitreva M."/>
            <person name="Hou S."/>
            <person name="Chen J."/>
            <person name="Wollam A."/>
            <person name="Pepin K.H."/>
            <person name="Johnson M."/>
            <person name="Bhonagiri V."/>
            <person name="Zhang X."/>
            <person name="Suruliraj S."/>
            <person name="Warren W."/>
            <person name="Chinwalla A."/>
            <person name="Mardis E.R."/>
            <person name="Wilson R.K."/>
        </authorList>
    </citation>
    <scope>NUCLEOTIDE SEQUENCE [LARGE SCALE GENOMIC DNA]</scope>
    <source>
        <strain evidence="15 16">F0399</strain>
    </source>
</reference>
<dbReference type="SUPFAM" id="SSF52540">
    <property type="entry name" value="P-loop containing nucleoside triphosphate hydrolases"/>
    <property type="match status" value="1"/>
</dbReference>
<dbReference type="STRING" id="749551.HMPREF9555_02222"/>
<keyword evidence="5 8" id="KW-0067">ATP-binding</keyword>
<dbReference type="PRINTS" id="PR00051">
    <property type="entry name" value="DNAA"/>
</dbReference>
<dbReference type="Pfam" id="PF08299">
    <property type="entry name" value="Bac_DnaA_C"/>
    <property type="match status" value="1"/>
</dbReference>
<dbReference type="Gene3D" id="1.10.8.60">
    <property type="match status" value="1"/>
</dbReference>
<dbReference type="HOGENOM" id="CLU_026910_3_1_9"/>
<dbReference type="InterPro" id="IPR024633">
    <property type="entry name" value="DnaA_N_dom"/>
</dbReference>
<dbReference type="GO" id="GO:0005886">
    <property type="term" value="C:plasma membrane"/>
    <property type="evidence" value="ECO:0007669"/>
    <property type="project" value="TreeGrafter"/>
</dbReference>
<dbReference type="InterPro" id="IPR010921">
    <property type="entry name" value="Trp_repressor/repl_initiator"/>
</dbReference>
<feature type="binding site" evidence="8">
    <location>
        <position position="197"/>
    </location>
    <ligand>
        <name>ATP</name>
        <dbReference type="ChEBI" id="CHEBI:30616"/>
    </ligand>
</feature>
<dbReference type="Proteomes" id="UP000004633">
    <property type="component" value="Unassembled WGS sequence"/>
</dbReference>
<dbReference type="PROSITE" id="PS01008">
    <property type="entry name" value="DNAA"/>
    <property type="match status" value="1"/>
</dbReference>
<keyword evidence="2 8" id="KW-0963">Cytoplasm</keyword>
<evidence type="ECO:0000256" key="2">
    <source>
        <dbReference type="ARBA" id="ARBA00022490"/>
    </source>
</evidence>
<dbReference type="CDD" id="cd06571">
    <property type="entry name" value="Bac_DnaA_C"/>
    <property type="match status" value="1"/>
</dbReference>
<keyword evidence="6 8" id="KW-0446">Lipid-binding</keyword>
<feature type="binding site" evidence="8">
    <location>
        <position position="196"/>
    </location>
    <ligand>
        <name>ATP</name>
        <dbReference type="ChEBI" id="CHEBI:30616"/>
    </ligand>
</feature>
<dbReference type="CDD" id="cd00009">
    <property type="entry name" value="AAA"/>
    <property type="match status" value="1"/>
</dbReference>
<dbReference type="InterPro" id="IPR038454">
    <property type="entry name" value="DnaA_N_sf"/>
</dbReference>
<dbReference type="AlphaFoldDB" id="E7N5C8"/>
<dbReference type="GO" id="GO:0005737">
    <property type="term" value="C:cytoplasm"/>
    <property type="evidence" value="ECO:0007669"/>
    <property type="project" value="UniProtKB-SubCell"/>
</dbReference>
<keyword evidence="4 8" id="KW-0547">Nucleotide-binding</keyword>
<dbReference type="GO" id="GO:0005524">
    <property type="term" value="F:ATP binding"/>
    <property type="evidence" value="ECO:0007669"/>
    <property type="project" value="UniProtKB-UniRule"/>
</dbReference>
<evidence type="ECO:0000256" key="7">
    <source>
        <dbReference type="ARBA" id="ARBA00023125"/>
    </source>
</evidence>
<dbReference type="InterPro" id="IPR003593">
    <property type="entry name" value="AAA+_ATPase"/>
</dbReference>
<evidence type="ECO:0000259" key="14">
    <source>
        <dbReference type="SMART" id="SM00760"/>
    </source>
</evidence>
<comment type="function">
    <text evidence="8 10">Plays an essential role in the initiation and regulation of chromosomal replication. ATP-DnaA binds to the origin of replication (oriC) to initiate formation of the DNA replication initiation complex once per cell cycle. Binds the DnaA box (a 9 base pair repeat at the origin) and separates the double-stranded (ds)DNA. Forms a right-handed helical filament on oriC DNA; dsDNA binds to the exterior of the filament while single-stranded (ss)DNA is stabiized in the filament's interior. The ATP-DnaA-oriC complex binds and stabilizes one strand of the AT-rich DNA unwinding element (DUE), permitting loading of DNA polymerase. After initiation quickly degrades to an ADP-DnaA complex that is not apt for DNA replication. Binds acidic phospholipids.</text>
</comment>
<dbReference type="GO" id="GO:0006275">
    <property type="term" value="P:regulation of DNA replication"/>
    <property type="evidence" value="ECO:0007669"/>
    <property type="project" value="UniProtKB-UniRule"/>
</dbReference>
<comment type="similarity">
    <text evidence="1 8 11">Belongs to the DnaA family.</text>
</comment>
<dbReference type="RefSeq" id="WP_009350870.1">
    <property type="nucleotide sequence ID" value="NZ_GL638158.1"/>
</dbReference>
<comment type="subcellular location">
    <subcellularLocation>
        <location evidence="8">Cytoplasm</location>
    </subcellularLocation>
</comment>
<dbReference type="InterPro" id="IPR013317">
    <property type="entry name" value="DnaA_dom"/>
</dbReference>
<feature type="domain" description="AAA+ ATPase" evidence="13">
    <location>
        <begin position="183"/>
        <end position="317"/>
    </location>
</feature>
<organism evidence="15 16">
    <name type="scientific">Selenomonas artemidis F0399</name>
    <dbReference type="NCBI Taxonomy" id="749551"/>
    <lineage>
        <taxon>Bacteria</taxon>
        <taxon>Bacillati</taxon>
        <taxon>Bacillota</taxon>
        <taxon>Negativicutes</taxon>
        <taxon>Selenomonadales</taxon>
        <taxon>Selenomonadaceae</taxon>
        <taxon>Selenomonas</taxon>
    </lineage>
</organism>
<dbReference type="Pfam" id="PF11638">
    <property type="entry name" value="DnaA_N"/>
    <property type="match status" value="1"/>
</dbReference>
<evidence type="ECO:0000256" key="3">
    <source>
        <dbReference type="ARBA" id="ARBA00022705"/>
    </source>
</evidence>
<dbReference type="NCBIfam" id="TIGR00362">
    <property type="entry name" value="DnaA"/>
    <property type="match status" value="1"/>
</dbReference>
<dbReference type="EMBL" id="AECV01000064">
    <property type="protein sequence ID" value="EFW28620.1"/>
    <property type="molecule type" value="Genomic_DNA"/>
</dbReference>
<evidence type="ECO:0000259" key="13">
    <source>
        <dbReference type="SMART" id="SM00382"/>
    </source>
</evidence>
<gene>
    <name evidence="8 15" type="primary">dnaA</name>
    <name evidence="15" type="ORF">HMPREF9555_02222</name>
</gene>
<evidence type="ECO:0000313" key="15">
    <source>
        <dbReference type="EMBL" id="EFW28620.1"/>
    </source>
</evidence>
<feature type="region of interest" description="Disordered" evidence="12">
    <location>
        <begin position="89"/>
        <end position="144"/>
    </location>
</feature>
<name>E7N5C8_9FIRM</name>
<dbReference type="InterPro" id="IPR013159">
    <property type="entry name" value="DnaA_C"/>
</dbReference>
<dbReference type="SMART" id="SM00382">
    <property type="entry name" value="AAA"/>
    <property type="match status" value="1"/>
</dbReference>
<evidence type="ECO:0000256" key="11">
    <source>
        <dbReference type="RuleBase" id="RU004227"/>
    </source>
</evidence>
<dbReference type="InterPro" id="IPR020591">
    <property type="entry name" value="Chromosome_initiator_DnaA-like"/>
</dbReference>
<evidence type="ECO:0000256" key="5">
    <source>
        <dbReference type="ARBA" id="ARBA00022840"/>
    </source>
</evidence>
<evidence type="ECO:0000256" key="12">
    <source>
        <dbReference type="SAM" id="MobiDB-lite"/>
    </source>
</evidence>
<dbReference type="Gene3D" id="3.30.300.180">
    <property type="match status" value="1"/>
</dbReference>
<comment type="caution">
    <text evidence="15">The sequence shown here is derived from an EMBL/GenBank/DDBJ whole genome shotgun (WGS) entry which is preliminary data.</text>
</comment>
<dbReference type="GO" id="GO:0003688">
    <property type="term" value="F:DNA replication origin binding"/>
    <property type="evidence" value="ECO:0007669"/>
    <property type="project" value="UniProtKB-UniRule"/>
</dbReference>
<dbReference type="GO" id="GO:0006270">
    <property type="term" value="P:DNA replication initiation"/>
    <property type="evidence" value="ECO:0007669"/>
    <property type="project" value="UniProtKB-UniRule"/>
</dbReference>
<keyword evidence="7 8" id="KW-0238">DNA-binding</keyword>
<keyword evidence="16" id="KW-1185">Reference proteome</keyword>
<proteinExistence type="inferred from homology"/>
<evidence type="ECO:0000256" key="6">
    <source>
        <dbReference type="ARBA" id="ARBA00023121"/>
    </source>
</evidence>
<feature type="domain" description="Chromosomal replication initiator DnaA C-terminal" evidence="14">
    <location>
        <begin position="395"/>
        <end position="463"/>
    </location>
</feature>
<comment type="domain">
    <text evidence="8">Domain I is involved in oligomerization and binding regulators, domain II is flexibile and of varying length in different bacteria, domain III forms the AAA+ region, while domain IV binds dsDNA.</text>
</comment>
<dbReference type="GO" id="GO:0008289">
    <property type="term" value="F:lipid binding"/>
    <property type="evidence" value="ECO:0007669"/>
    <property type="project" value="UniProtKB-KW"/>
</dbReference>
<evidence type="ECO:0000256" key="10">
    <source>
        <dbReference type="RuleBase" id="RU000577"/>
    </source>
</evidence>
<evidence type="ECO:0000256" key="9">
    <source>
        <dbReference type="NCBIfam" id="TIGR00362"/>
    </source>
</evidence>
<sequence length="487" mass="53777">MSEEKHPQITALWRQILEKTDGILPQEAVTKWLPRIVPITQNGSELVLAVPDAFTKQFIEQRYLVLLSDAAHAALDAAYTFRLVVDPSTAPKSPAPREHASSSLDGAGTTADEIASYGSSSPAQGALPLTPPVPDAGTSHAAAPDDATTLNPKYTFDAFVTGRSNQFSYAMAKSVAEAPGLPSNNPLFIYGGVGLGKTHLMHAVGHKILADHPDKRVLYIASMDFTNEFISAIGKKNTDEFREKYYAIDVLLIDDIQFFSGQLQTQAEFFQMFNKLRDSGRQIIMTCDRQPQEVKGLEDRLISRFSGGVVVDIQPPEFETRMAILQKKAQSEEIDIPGDVMTYIASRVDSNIRELEGALTRLIKYASTMRLPIDESTCVAALGNYLRGETGRRITMEVIESMVCTHFKIKSEDIRSTKRSNDIAFPRQVAMYLCHELTDVSWPTIGGFFNRDHSTVIHAHKKIQSLVSEDAATDALIKSLTVQIRGI</sequence>
<protein>
    <recommendedName>
        <fullName evidence="8 9">Chromosomal replication initiator protein DnaA</fullName>
    </recommendedName>
</protein>
<evidence type="ECO:0000313" key="16">
    <source>
        <dbReference type="Proteomes" id="UP000004633"/>
    </source>
</evidence>
<dbReference type="PANTHER" id="PTHR30050:SF2">
    <property type="entry name" value="CHROMOSOMAL REPLICATION INITIATOR PROTEIN DNAA"/>
    <property type="match status" value="1"/>
</dbReference>
<accession>E7N5C8</accession>
<evidence type="ECO:0000256" key="1">
    <source>
        <dbReference type="ARBA" id="ARBA00006583"/>
    </source>
</evidence>
<dbReference type="Gene3D" id="1.10.1750.10">
    <property type="match status" value="1"/>
</dbReference>
<evidence type="ECO:0000256" key="4">
    <source>
        <dbReference type="ARBA" id="ARBA00022741"/>
    </source>
</evidence>
<feature type="binding site" evidence="8">
    <location>
        <position position="194"/>
    </location>
    <ligand>
        <name>ATP</name>
        <dbReference type="ChEBI" id="CHEBI:30616"/>
    </ligand>
</feature>
<comment type="caution">
    <text evidence="8">Lacks conserved residue(s) required for the propagation of feature annotation.</text>
</comment>
<evidence type="ECO:0000256" key="8">
    <source>
        <dbReference type="HAMAP-Rule" id="MF_00377"/>
    </source>
</evidence>
<comment type="subunit">
    <text evidence="8">Oligomerizes as a right-handed, spiral filament on DNA at oriC.</text>
</comment>
<dbReference type="FunFam" id="3.40.50.300:FF:000668">
    <property type="entry name" value="Chromosomal replication initiator protein DnaA"/>
    <property type="match status" value="1"/>
</dbReference>
<dbReference type="HAMAP" id="MF_00377">
    <property type="entry name" value="DnaA_bact"/>
    <property type="match status" value="1"/>
</dbReference>
<dbReference type="SUPFAM" id="SSF48295">
    <property type="entry name" value="TrpR-like"/>
    <property type="match status" value="1"/>
</dbReference>
<dbReference type="PANTHER" id="PTHR30050">
    <property type="entry name" value="CHROMOSOMAL REPLICATION INITIATOR PROTEIN DNAA"/>
    <property type="match status" value="1"/>
</dbReference>
<feature type="binding site" evidence="8">
    <location>
        <position position="198"/>
    </location>
    <ligand>
        <name>ATP</name>
        <dbReference type="ChEBI" id="CHEBI:30616"/>
    </ligand>
</feature>
<dbReference type="InterPro" id="IPR027417">
    <property type="entry name" value="P-loop_NTPase"/>
</dbReference>
<dbReference type="Pfam" id="PF00308">
    <property type="entry name" value="Bac_DnaA"/>
    <property type="match status" value="1"/>
</dbReference>
<dbReference type="SMART" id="SM00760">
    <property type="entry name" value="Bac_DnaA_C"/>
    <property type="match status" value="1"/>
</dbReference>
<feature type="region of interest" description="Domain I, interacts with DnaA modulators" evidence="8">
    <location>
        <begin position="1"/>
        <end position="89"/>
    </location>
</feature>
<keyword evidence="3 8" id="KW-0235">DNA replication</keyword>
<feature type="region of interest" description="Domain IV, binds dsDNA" evidence="8">
    <location>
        <begin position="367"/>
        <end position="487"/>
    </location>
</feature>
<dbReference type="InterPro" id="IPR018312">
    <property type="entry name" value="Chromosome_initiator_DnaA_CS"/>
</dbReference>